<name>A0A1H9EE70_9PROT</name>
<organism evidence="1 2">
    <name type="scientific">Nitrosomonas ureae</name>
    <dbReference type="NCBI Taxonomy" id="44577"/>
    <lineage>
        <taxon>Bacteria</taxon>
        <taxon>Pseudomonadati</taxon>
        <taxon>Pseudomonadota</taxon>
        <taxon>Betaproteobacteria</taxon>
        <taxon>Nitrosomonadales</taxon>
        <taxon>Nitrosomonadaceae</taxon>
        <taxon>Nitrosomonas</taxon>
    </lineage>
</organism>
<protein>
    <submittedName>
        <fullName evidence="1">Type I restriction enzyme, S subunit</fullName>
    </submittedName>
</protein>
<sequence>MSEVKLPNGWVHLILEDIADVYDNLREPVNSAERAKRLGPYPYYGATGQVGWIDD</sequence>
<dbReference type="AlphaFoldDB" id="A0A1H9EE70"/>
<proteinExistence type="predicted"/>
<dbReference type="RefSeq" id="WP_177166115.1">
    <property type="nucleotide sequence ID" value="NZ_FOFX01000030.1"/>
</dbReference>
<dbReference type="EMBL" id="FOFX01000030">
    <property type="protein sequence ID" value="SEQ23939.1"/>
    <property type="molecule type" value="Genomic_DNA"/>
</dbReference>
<reference evidence="1 2" key="1">
    <citation type="submission" date="2016-10" db="EMBL/GenBank/DDBJ databases">
        <authorList>
            <person name="de Groot N.N."/>
        </authorList>
    </citation>
    <scope>NUCLEOTIDE SEQUENCE [LARGE SCALE GENOMIC DNA]</scope>
    <source>
        <strain evidence="1 2">Nm9</strain>
    </source>
</reference>
<dbReference type="Proteomes" id="UP000181998">
    <property type="component" value="Unassembled WGS sequence"/>
</dbReference>
<gene>
    <name evidence="1" type="ORF">SAMN05421510_103034</name>
</gene>
<evidence type="ECO:0000313" key="2">
    <source>
        <dbReference type="Proteomes" id="UP000181998"/>
    </source>
</evidence>
<evidence type="ECO:0000313" key="1">
    <source>
        <dbReference type="EMBL" id="SEQ23939.1"/>
    </source>
</evidence>
<accession>A0A1H9EE70</accession>